<dbReference type="KEGG" id="amog:QRX60_30680"/>
<feature type="compositionally biased region" description="Low complexity" evidence="1">
    <location>
        <begin position="36"/>
        <end position="64"/>
    </location>
</feature>
<evidence type="ECO:0000256" key="1">
    <source>
        <dbReference type="SAM" id="MobiDB-lite"/>
    </source>
</evidence>
<keyword evidence="3" id="KW-1185">Reference proteome</keyword>
<evidence type="ECO:0000313" key="2">
    <source>
        <dbReference type="EMBL" id="WIX98420.1"/>
    </source>
</evidence>
<accession>A0A9Y2JGX8</accession>
<dbReference type="EMBL" id="CP127295">
    <property type="protein sequence ID" value="WIX98420.1"/>
    <property type="molecule type" value="Genomic_DNA"/>
</dbReference>
<organism evidence="2 3">
    <name type="scientific">Amycolatopsis mongoliensis</name>
    <dbReference type="NCBI Taxonomy" id="715475"/>
    <lineage>
        <taxon>Bacteria</taxon>
        <taxon>Bacillati</taxon>
        <taxon>Actinomycetota</taxon>
        <taxon>Actinomycetes</taxon>
        <taxon>Pseudonocardiales</taxon>
        <taxon>Pseudonocardiaceae</taxon>
        <taxon>Amycolatopsis</taxon>
    </lineage>
</organism>
<gene>
    <name evidence="2" type="ORF">QRX60_30680</name>
</gene>
<dbReference type="RefSeq" id="WP_285994905.1">
    <property type="nucleotide sequence ID" value="NZ_CP127295.1"/>
</dbReference>
<name>A0A9Y2JGX8_9PSEU</name>
<reference evidence="2 3" key="1">
    <citation type="submission" date="2023-06" db="EMBL/GenBank/DDBJ databases">
        <authorList>
            <person name="Oyuntsetseg B."/>
            <person name="Kim S.B."/>
        </authorList>
    </citation>
    <scope>NUCLEOTIDE SEQUENCE [LARGE SCALE GENOMIC DNA]</scope>
    <source>
        <strain evidence="2 3">4-36</strain>
    </source>
</reference>
<dbReference type="AlphaFoldDB" id="A0A9Y2JGX8"/>
<feature type="region of interest" description="Disordered" evidence="1">
    <location>
        <begin position="36"/>
        <end position="66"/>
    </location>
</feature>
<proteinExistence type="predicted"/>
<dbReference type="Proteomes" id="UP001239397">
    <property type="component" value="Chromosome"/>
</dbReference>
<sequence>MTIAPTVHARRPKARRLAPMLPVVVMGLTACGSAGVSGSAAPVPSPSASPASASPQTSQVQPASGAETLQAALERWVTQILKEQYTEACLSGAPVLPAGQDAETLCKRPEVLASAKSLREAWAKPGVKLPPQGEVEVTGVTGVTAKGNEVTVPDTAVKLDGRTLRSLELIGATGDTGSFSLTFKMQKHEGAWYVQGFDLKL</sequence>
<protein>
    <submittedName>
        <fullName evidence="2">Uncharacterized protein</fullName>
    </submittedName>
</protein>
<evidence type="ECO:0000313" key="3">
    <source>
        <dbReference type="Proteomes" id="UP001239397"/>
    </source>
</evidence>